<feature type="region of interest" description="Disordered" evidence="1">
    <location>
        <begin position="1"/>
        <end position="88"/>
    </location>
</feature>
<organism evidence="2 3">
    <name type="scientific">Candidatus Gottesmanbacteria bacterium GW2011_GWA2_42_18</name>
    <dbReference type="NCBI Taxonomy" id="1618442"/>
    <lineage>
        <taxon>Bacteria</taxon>
        <taxon>Candidatus Gottesmaniibacteriota</taxon>
    </lineage>
</organism>
<dbReference type="EMBL" id="LCDD01000048">
    <property type="protein sequence ID" value="KKS45101.1"/>
    <property type="molecule type" value="Genomic_DNA"/>
</dbReference>
<name>A0A0G1BFK1_9BACT</name>
<evidence type="ECO:0000313" key="3">
    <source>
        <dbReference type="Proteomes" id="UP000034320"/>
    </source>
</evidence>
<dbReference type="AlphaFoldDB" id="A0A0G1BFK1"/>
<evidence type="ECO:0000313" key="2">
    <source>
        <dbReference type="EMBL" id="KKS45101.1"/>
    </source>
</evidence>
<evidence type="ECO:0000256" key="1">
    <source>
        <dbReference type="SAM" id="MobiDB-lite"/>
    </source>
</evidence>
<dbReference type="Proteomes" id="UP000034320">
    <property type="component" value="Unassembled WGS sequence"/>
</dbReference>
<comment type="caution">
    <text evidence="2">The sequence shown here is derived from an EMBL/GenBank/DDBJ whole genome shotgun (WGS) entry which is preliminary data.</text>
</comment>
<reference evidence="2 3" key="1">
    <citation type="journal article" date="2015" name="Nature">
        <title>rRNA introns, odd ribosomes, and small enigmatic genomes across a large radiation of phyla.</title>
        <authorList>
            <person name="Brown C.T."/>
            <person name="Hug L.A."/>
            <person name="Thomas B.C."/>
            <person name="Sharon I."/>
            <person name="Castelle C.J."/>
            <person name="Singh A."/>
            <person name="Wilkins M.J."/>
            <person name="Williams K.H."/>
            <person name="Banfield J.F."/>
        </authorList>
    </citation>
    <scope>NUCLEOTIDE SEQUENCE [LARGE SCALE GENOMIC DNA]</scope>
</reference>
<protein>
    <submittedName>
        <fullName evidence="2">Uncharacterized protein</fullName>
    </submittedName>
</protein>
<accession>A0A0G1BFK1</accession>
<gene>
    <name evidence="2" type="ORF">UV09_C0048G0001</name>
</gene>
<proteinExistence type="predicted"/>
<sequence>MRERVIYNPAVGTPLEDSQTPGIDEGGSSLHDNSHARPLAHSPIGGGGGRSTKVDFGPSTGGQPQAETPIGGGGAPPVKVTPGAVSGG</sequence>